<comment type="cofactor">
    <cofactor evidence="1">
        <name>Mn(2+)</name>
        <dbReference type="ChEBI" id="CHEBI:29035"/>
    </cofactor>
    <text evidence="1">The Mn(2+) ion enhances activity.</text>
</comment>
<dbReference type="PIRSF" id="PIRSF005962">
    <property type="entry name" value="Pept_M20D_amidohydro"/>
    <property type="match status" value="1"/>
</dbReference>
<feature type="binding site" evidence="1">
    <location>
        <position position="123"/>
    </location>
    <ligand>
        <name>Mn(2+)</name>
        <dbReference type="ChEBI" id="CHEBI:29035"/>
        <label>2</label>
    </ligand>
</feature>
<proteinExistence type="predicted"/>
<dbReference type="Gene3D" id="3.40.630.10">
    <property type="entry name" value="Zn peptidases"/>
    <property type="match status" value="1"/>
</dbReference>
<reference evidence="3" key="2">
    <citation type="submission" date="2021-04" db="EMBL/GenBank/DDBJ databases">
        <authorList>
            <person name="Gilroy R."/>
        </authorList>
    </citation>
    <scope>NUCLEOTIDE SEQUENCE</scope>
    <source>
        <strain evidence="3">CHK183-5548</strain>
    </source>
</reference>
<dbReference type="InterPro" id="IPR017439">
    <property type="entry name" value="Amidohydrolase"/>
</dbReference>
<dbReference type="SUPFAM" id="SSF55031">
    <property type="entry name" value="Bacterial exopeptidase dimerisation domain"/>
    <property type="match status" value="1"/>
</dbReference>
<dbReference type="GO" id="GO:0046872">
    <property type="term" value="F:metal ion binding"/>
    <property type="evidence" value="ECO:0007669"/>
    <property type="project" value="UniProtKB-KW"/>
</dbReference>
<sequence>MKRSAEQIRHLARSIRGEIFADRRNLHQIPEVGTDLPKTSAYIKSRLDEMGIPWRDCGGPLPKQLAADYKEAGFLRMERETGVTALIGQGSPCILLRADMDALPIREENDLSCRADGEWSHMCGHDGHMAMLLGAARILKSMEPELKGSVKLMFQPGEETGAGARMMIRDGVLKEPRVDAAFAMHLQPTAETGTVGFSSGVNSASLDSFILKIHGKGGHSSQPQLCVDPILVMNQVYQALNLLASRETDPAAMVTLTCGVAKGGTAVNIIPSEAELHIGMRTLDVDACTHMSRRIPEIIDHYVKAWGAEYSLVHFHTPCTFSDDALCRRLLPCIQEIAGADRVRAVPPMTATEDFGYVTEQVPGMFLFLGAGKPGNPPLHSPRMVLDEEALPLGAALYAGAAAGWLEETAQEASPA</sequence>
<feature type="binding site" evidence="1">
    <location>
        <position position="185"/>
    </location>
    <ligand>
        <name>Mn(2+)</name>
        <dbReference type="ChEBI" id="CHEBI:29035"/>
        <label>2</label>
    </ligand>
</feature>
<dbReference type="Proteomes" id="UP000823883">
    <property type="component" value="Unassembled WGS sequence"/>
</dbReference>
<dbReference type="GO" id="GO:0016787">
    <property type="term" value="F:hydrolase activity"/>
    <property type="evidence" value="ECO:0007669"/>
    <property type="project" value="InterPro"/>
</dbReference>
<reference evidence="3" key="1">
    <citation type="journal article" date="2021" name="PeerJ">
        <title>Extensive microbial diversity within the chicken gut microbiome revealed by metagenomics and culture.</title>
        <authorList>
            <person name="Gilroy R."/>
            <person name="Ravi A."/>
            <person name="Getino M."/>
            <person name="Pursley I."/>
            <person name="Horton D.L."/>
            <person name="Alikhan N.F."/>
            <person name="Baker D."/>
            <person name="Gharbi K."/>
            <person name="Hall N."/>
            <person name="Watson M."/>
            <person name="Adriaenssens E.M."/>
            <person name="Foster-Nyarko E."/>
            <person name="Jarju S."/>
            <person name="Secka A."/>
            <person name="Antonio M."/>
            <person name="Oren A."/>
            <person name="Chaudhuri R.R."/>
            <person name="La Ragione R."/>
            <person name="Hildebrand F."/>
            <person name="Pallen M.J."/>
        </authorList>
    </citation>
    <scope>NUCLEOTIDE SEQUENCE</scope>
    <source>
        <strain evidence="3">CHK183-5548</strain>
    </source>
</reference>
<feature type="domain" description="Peptidase M20 dimerisation" evidence="2">
    <location>
        <begin position="207"/>
        <end position="301"/>
    </location>
</feature>
<dbReference type="InterPro" id="IPR011650">
    <property type="entry name" value="Peptidase_M20_dimer"/>
</dbReference>
<dbReference type="AlphaFoldDB" id="A0A9D2T4H0"/>
<dbReference type="Pfam" id="PF01546">
    <property type="entry name" value="Peptidase_M20"/>
    <property type="match status" value="1"/>
</dbReference>
<comment type="caution">
    <text evidence="3">The sequence shown here is derived from an EMBL/GenBank/DDBJ whole genome shotgun (WGS) entry which is preliminary data.</text>
</comment>
<accession>A0A9D2T4H0</accession>
<dbReference type="SUPFAM" id="SSF53187">
    <property type="entry name" value="Zn-dependent exopeptidases"/>
    <property type="match status" value="1"/>
</dbReference>
<dbReference type="NCBIfam" id="TIGR01891">
    <property type="entry name" value="amidohydrolases"/>
    <property type="match status" value="1"/>
</dbReference>
<dbReference type="InterPro" id="IPR002933">
    <property type="entry name" value="Peptidase_M20"/>
</dbReference>
<feature type="binding site" evidence="1">
    <location>
        <position position="125"/>
    </location>
    <ligand>
        <name>Mn(2+)</name>
        <dbReference type="ChEBI" id="CHEBI:29035"/>
        <label>2</label>
    </ligand>
</feature>
<feature type="binding site" evidence="1">
    <location>
        <position position="159"/>
    </location>
    <ligand>
        <name>Mn(2+)</name>
        <dbReference type="ChEBI" id="CHEBI:29035"/>
        <label>2</label>
    </ligand>
</feature>
<dbReference type="Gene3D" id="3.30.70.360">
    <property type="match status" value="1"/>
</dbReference>
<organism evidence="3 4">
    <name type="scientific">Candidatus Lachnoclostridium pullistercoris</name>
    <dbReference type="NCBI Taxonomy" id="2838632"/>
    <lineage>
        <taxon>Bacteria</taxon>
        <taxon>Bacillati</taxon>
        <taxon>Bacillota</taxon>
        <taxon>Clostridia</taxon>
        <taxon>Lachnospirales</taxon>
        <taxon>Lachnospiraceae</taxon>
    </lineage>
</organism>
<dbReference type="PANTHER" id="PTHR11014">
    <property type="entry name" value="PEPTIDASE M20 FAMILY MEMBER"/>
    <property type="match status" value="1"/>
</dbReference>
<evidence type="ECO:0000259" key="2">
    <source>
        <dbReference type="Pfam" id="PF07687"/>
    </source>
</evidence>
<gene>
    <name evidence="3" type="ORF">IAA04_01720</name>
</gene>
<keyword evidence="1" id="KW-0479">Metal-binding</keyword>
<dbReference type="PANTHER" id="PTHR11014:SF63">
    <property type="entry name" value="METALLOPEPTIDASE, PUTATIVE (AFU_ORTHOLOGUE AFUA_6G09600)-RELATED"/>
    <property type="match status" value="1"/>
</dbReference>
<dbReference type="CDD" id="cd03886">
    <property type="entry name" value="M20_Acy1"/>
    <property type="match status" value="1"/>
</dbReference>
<evidence type="ECO:0000256" key="1">
    <source>
        <dbReference type="PIRSR" id="PIRSR005962-1"/>
    </source>
</evidence>
<feature type="binding site" evidence="1">
    <location>
        <position position="380"/>
    </location>
    <ligand>
        <name>Mn(2+)</name>
        <dbReference type="ChEBI" id="CHEBI:29035"/>
        <label>2</label>
    </ligand>
</feature>
<protein>
    <submittedName>
        <fullName evidence="3">Amidohydrolase</fullName>
    </submittedName>
</protein>
<dbReference type="InterPro" id="IPR036264">
    <property type="entry name" value="Bact_exopeptidase_dim_dom"/>
</dbReference>
<evidence type="ECO:0000313" key="3">
    <source>
        <dbReference type="EMBL" id="HJC46753.1"/>
    </source>
</evidence>
<dbReference type="Pfam" id="PF07687">
    <property type="entry name" value="M20_dimer"/>
    <property type="match status" value="1"/>
</dbReference>
<name>A0A9D2T4H0_9FIRM</name>
<dbReference type="EMBL" id="DWWL01000007">
    <property type="protein sequence ID" value="HJC46753.1"/>
    <property type="molecule type" value="Genomic_DNA"/>
</dbReference>
<keyword evidence="1" id="KW-0464">Manganese</keyword>
<evidence type="ECO:0000313" key="4">
    <source>
        <dbReference type="Proteomes" id="UP000823883"/>
    </source>
</evidence>